<proteinExistence type="predicted"/>
<feature type="domain" description="Transposase IS116/IS110/IS902 C-terminal" evidence="3">
    <location>
        <begin position="186"/>
        <end position="260"/>
    </location>
</feature>
<gene>
    <name evidence="4" type="ORF">P1J78_24945</name>
</gene>
<evidence type="ECO:0000259" key="2">
    <source>
        <dbReference type="Pfam" id="PF01548"/>
    </source>
</evidence>
<feature type="coiled-coil region" evidence="1">
    <location>
        <begin position="113"/>
        <end position="170"/>
    </location>
</feature>
<dbReference type="NCBIfam" id="NF033542">
    <property type="entry name" value="transpos_IS110"/>
    <property type="match status" value="1"/>
</dbReference>
<feature type="domain" description="Transposase IS110-like N-terminal" evidence="2">
    <location>
        <begin position="25"/>
        <end position="145"/>
    </location>
</feature>
<evidence type="ECO:0000256" key="1">
    <source>
        <dbReference type="SAM" id="Coils"/>
    </source>
</evidence>
<keyword evidence="1" id="KW-0175">Coiled coil</keyword>
<name>A0AAE3NYF1_9RHOB</name>
<dbReference type="PANTHER" id="PTHR33055:SF13">
    <property type="entry name" value="TRANSPOSASE"/>
    <property type="match status" value="1"/>
</dbReference>
<evidence type="ECO:0000259" key="3">
    <source>
        <dbReference type="Pfam" id="PF02371"/>
    </source>
</evidence>
<accession>A0AAE3NYF1</accession>
<sequence>MAYTYIGVDLSKDWLDIYHPETGPDRVANRAPAIRAWLARLAPTELVVFEATSLCDGVILRCLDARRHVFHRLNPGHAWHFARSLNLPKTDRVDAKMLARLGAERSLPPSPAFEAARAELAELSGRHDQLKRMETQEKNRLKKTFSAAVRADIRDQLRGLARRIARIEAAIDTFLKDHPDLAAPLRLIESIPGVGRVTAVVLVALMPELGACDRRQIASLGGVAPRARESGKWRGRRFVGDGRRRVRQALYMAALSVIRSGHIAPDLVARMRAEARPGKVIAIAIARKLLTIANAVLRDGVPFREIAPPNPT</sequence>
<dbReference type="Pfam" id="PF02371">
    <property type="entry name" value="Transposase_20"/>
    <property type="match status" value="1"/>
</dbReference>
<organism evidence="4 5">
    <name type="scientific">Psychromarinibacter sediminicola</name>
    <dbReference type="NCBI Taxonomy" id="3033385"/>
    <lineage>
        <taxon>Bacteria</taxon>
        <taxon>Pseudomonadati</taxon>
        <taxon>Pseudomonadota</taxon>
        <taxon>Alphaproteobacteria</taxon>
        <taxon>Rhodobacterales</taxon>
        <taxon>Paracoccaceae</taxon>
        <taxon>Psychromarinibacter</taxon>
    </lineage>
</organism>
<dbReference type="GO" id="GO:0006313">
    <property type="term" value="P:DNA transposition"/>
    <property type="evidence" value="ECO:0007669"/>
    <property type="project" value="InterPro"/>
</dbReference>
<keyword evidence="5" id="KW-1185">Reference proteome</keyword>
<evidence type="ECO:0000313" key="4">
    <source>
        <dbReference type="EMBL" id="MDF0603959.1"/>
    </source>
</evidence>
<evidence type="ECO:0000313" key="5">
    <source>
        <dbReference type="Proteomes" id="UP001220964"/>
    </source>
</evidence>
<comment type="caution">
    <text evidence="4">The sequence shown here is derived from an EMBL/GenBank/DDBJ whole genome shotgun (WGS) entry which is preliminary data.</text>
</comment>
<dbReference type="InterPro" id="IPR003346">
    <property type="entry name" value="Transposase_20"/>
</dbReference>
<dbReference type="GO" id="GO:0003677">
    <property type="term" value="F:DNA binding"/>
    <property type="evidence" value="ECO:0007669"/>
    <property type="project" value="InterPro"/>
</dbReference>
<dbReference type="InterPro" id="IPR047650">
    <property type="entry name" value="Transpos_IS110"/>
</dbReference>
<dbReference type="GO" id="GO:0004803">
    <property type="term" value="F:transposase activity"/>
    <property type="evidence" value="ECO:0007669"/>
    <property type="project" value="InterPro"/>
</dbReference>
<dbReference type="EMBL" id="JARGYC010000199">
    <property type="protein sequence ID" value="MDF0603959.1"/>
    <property type="molecule type" value="Genomic_DNA"/>
</dbReference>
<dbReference type="Proteomes" id="UP001220964">
    <property type="component" value="Unassembled WGS sequence"/>
</dbReference>
<protein>
    <submittedName>
        <fullName evidence="4">IS110 family transposase</fullName>
    </submittedName>
</protein>
<dbReference type="RefSeq" id="WP_275570066.1">
    <property type="nucleotide sequence ID" value="NZ_JARGYC010000199.1"/>
</dbReference>
<dbReference type="Pfam" id="PF01548">
    <property type="entry name" value="DEDD_Tnp_IS110"/>
    <property type="match status" value="1"/>
</dbReference>
<dbReference type="PANTHER" id="PTHR33055">
    <property type="entry name" value="TRANSPOSASE FOR INSERTION SEQUENCE ELEMENT IS1111A"/>
    <property type="match status" value="1"/>
</dbReference>
<dbReference type="InterPro" id="IPR002525">
    <property type="entry name" value="Transp_IS110-like_N"/>
</dbReference>
<reference evidence="4" key="1">
    <citation type="submission" date="2023-03" db="EMBL/GenBank/DDBJ databases">
        <title>Multiphase analysis and comparison of six strains from genera Psychromarinibacter, Lutimaribacter, and Maritimibacter, including a novel species: Psychromarinibacter sediminicola sp. nov.</title>
        <authorList>
            <person name="Wang Y.-H."/>
            <person name="Ye M.-Q."/>
            <person name="Du Z.-J."/>
        </authorList>
    </citation>
    <scope>NUCLEOTIDE SEQUENCE</scope>
    <source>
        <strain evidence="4">C21-152</strain>
    </source>
</reference>
<dbReference type="AlphaFoldDB" id="A0AAE3NYF1"/>